<comment type="similarity">
    <text evidence="1">Belongs to the glycosyltransferase 2 family.</text>
</comment>
<dbReference type="PANTHER" id="PTHR43630:SF1">
    <property type="entry name" value="POLY-BETA-1,6-N-ACETYL-D-GLUCOSAMINE SYNTHASE"/>
    <property type="match status" value="1"/>
</dbReference>
<evidence type="ECO:0000256" key="3">
    <source>
        <dbReference type="ARBA" id="ARBA00022679"/>
    </source>
</evidence>
<keyword evidence="3 6" id="KW-0808">Transferase</keyword>
<dbReference type="GO" id="GO:0016757">
    <property type="term" value="F:glycosyltransferase activity"/>
    <property type="evidence" value="ECO:0007669"/>
    <property type="project" value="UniProtKB-KW"/>
</dbReference>
<dbReference type="RefSeq" id="WP_085637483.1">
    <property type="nucleotide sequence ID" value="NZ_CBCSCI010000001.1"/>
</dbReference>
<sequence length="455" mass="52745">MRGLLTAIANQFLFIGVWLLLPILVEVIPIFAVYVKLSFKIVINWLKRHFHRRSQLTNQAFLPMIDVVIPVYNSADTLAQCVTSVITGTYPLEKIMITLVNNESTDQSFQIFQKLQHEFPTARINWLEAAQGKSNALNMALYNTSNKYFVHIDSDGLLDENALLNMVQQFEAEPQTVALTGIILTQISQIAQSWRLRLLQLLEYHEYAAAFLVGRNAEAGANNMFTMSGAFSGFRRAQLADTFMFSSETVGEDTHMTFQMRAKGQVKLARNAIFYVEPITDFNTLYRQRQRWQIGEMEVVHIFEKQAMLSMRHLLSNFMIRRLLVDHTFLFPRLIWFFAPLVLVAKGFSWQMLGLIYLAMYGLYVFVSGLFFLLAQVYLKPFRPAYRMYVKTWYITLLMPAYKFVLSWVLLFALLNRPTERKWQGRGLSDELAKFRQLVAADARKLRATLKREKS</sequence>
<keyword evidence="4" id="KW-0472">Membrane</keyword>
<dbReference type="SUPFAM" id="SSF53448">
    <property type="entry name" value="Nucleotide-diphospho-sugar transferases"/>
    <property type="match status" value="1"/>
</dbReference>
<dbReference type="NCBIfam" id="TIGR03111">
    <property type="entry name" value="glyc2_xrt_Gpos1"/>
    <property type="match status" value="1"/>
</dbReference>
<name>A0A1X4JN02_9LACO</name>
<organism evidence="6 7">
    <name type="scientific">Weissella cibaria</name>
    <dbReference type="NCBI Taxonomy" id="137591"/>
    <lineage>
        <taxon>Bacteria</taxon>
        <taxon>Bacillati</taxon>
        <taxon>Bacillota</taxon>
        <taxon>Bacilli</taxon>
        <taxon>Lactobacillales</taxon>
        <taxon>Lactobacillaceae</taxon>
        <taxon>Weissella</taxon>
    </lineage>
</organism>
<feature type="transmembrane region" description="Helical" evidence="4">
    <location>
        <begin position="12"/>
        <end position="35"/>
    </location>
</feature>
<proteinExistence type="inferred from homology"/>
<keyword evidence="4" id="KW-1133">Transmembrane helix</keyword>
<dbReference type="InterPro" id="IPR001173">
    <property type="entry name" value="Glyco_trans_2-like"/>
</dbReference>
<evidence type="ECO:0000259" key="5">
    <source>
        <dbReference type="Pfam" id="PF00535"/>
    </source>
</evidence>
<dbReference type="Gene3D" id="3.90.550.10">
    <property type="entry name" value="Spore Coat Polysaccharide Biosynthesis Protein SpsA, Chain A"/>
    <property type="match status" value="1"/>
</dbReference>
<accession>A0A1X4JN02</accession>
<reference evidence="6 7" key="1">
    <citation type="submission" date="2017-04" db="EMBL/GenBank/DDBJ databases">
        <title>The genome sequence of Weissella cibaria isolated from wild Drosophila.</title>
        <authorList>
            <person name="Ricks N.J."/>
            <person name="Carroll C."/>
            <person name="Walters A."/>
            <person name="Newell P.D."/>
            <person name="Chaston J.M."/>
        </authorList>
    </citation>
    <scope>NUCLEOTIDE SEQUENCE [LARGE SCALE GENOMIC DNA]</scope>
    <source>
        <strain evidence="6 7">DmW_103</strain>
    </source>
</reference>
<dbReference type="PANTHER" id="PTHR43630">
    <property type="entry name" value="POLY-BETA-1,6-N-ACETYL-D-GLUCOSAMINE SYNTHASE"/>
    <property type="match status" value="1"/>
</dbReference>
<dbReference type="EMBL" id="NDXJ01000003">
    <property type="protein sequence ID" value="OSP90147.1"/>
    <property type="molecule type" value="Genomic_DNA"/>
</dbReference>
<feature type="transmembrane region" description="Helical" evidence="4">
    <location>
        <begin position="393"/>
        <end position="415"/>
    </location>
</feature>
<keyword evidence="2" id="KW-0328">Glycosyltransferase</keyword>
<dbReference type="Proteomes" id="UP000193588">
    <property type="component" value="Unassembled WGS sequence"/>
</dbReference>
<dbReference type="InterPro" id="IPR029044">
    <property type="entry name" value="Nucleotide-diphossugar_trans"/>
</dbReference>
<feature type="transmembrane region" description="Helical" evidence="4">
    <location>
        <begin position="329"/>
        <end position="348"/>
    </location>
</feature>
<evidence type="ECO:0000256" key="2">
    <source>
        <dbReference type="ARBA" id="ARBA00022676"/>
    </source>
</evidence>
<protein>
    <submittedName>
        <fullName evidence="6">Putative glycosyltransferase, exosortase G system-associated</fullName>
    </submittedName>
</protein>
<evidence type="ECO:0000313" key="7">
    <source>
        <dbReference type="Proteomes" id="UP000193588"/>
    </source>
</evidence>
<feature type="domain" description="Glycosyltransferase 2-like" evidence="5">
    <location>
        <begin position="67"/>
        <end position="238"/>
    </location>
</feature>
<dbReference type="InterPro" id="IPR017542">
    <property type="entry name" value="XrtG-assoc_glycosyltfrase"/>
</dbReference>
<dbReference type="CDD" id="cd06423">
    <property type="entry name" value="CESA_like"/>
    <property type="match status" value="1"/>
</dbReference>
<dbReference type="AlphaFoldDB" id="A0A1X4JN02"/>
<comment type="caution">
    <text evidence="6">The sequence shown here is derived from an EMBL/GenBank/DDBJ whole genome shotgun (WGS) entry which is preliminary data.</text>
</comment>
<evidence type="ECO:0000256" key="4">
    <source>
        <dbReference type="SAM" id="Phobius"/>
    </source>
</evidence>
<evidence type="ECO:0000256" key="1">
    <source>
        <dbReference type="ARBA" id="ARBA00006739"/>
    </source>
</evidence>
<evidence type="ECO:0000313" key="6">
    <source>
        <dbReference type="EMBL" id="OSP90147.1"/>
    </source>
</evidence>
<dbReference type="Pfam" id="PF00535">
    <property type="entry name" value="Glycos_transf_2"/>
    <property type="match status" value="1"/>
</dbReference>
<feature type="transmembrane region" description="Helical" evidence="4">
    <location>
        <begin position="355"/>
        <end position="378"/>
    </location>
</feature>
<keyword evidence="4" id="KW-0812">Transmembrane</keyword>
<gene>
    <name evidence="6" type="ORF">B9D04_02000</name>
</gene>